<protein>
    <recommendedName>
        <fullName evidence="1">RWD domain-containing protein</fullName>
    </recommendedName>
</protein>
<dbReference type="Pfam" id="PF05773">
    <property type="entry name" value="RWD"/>
    <property type="match status" value="1"/>
</dbReference>
<comment type="caution">
    <text evidence="2">The sequence shown here is derived from an EMBL/GenBank/DDBJ whole genome shotgun (WGS) entry which is preliminary data.</text>
</comment>
<accession>A0A8H7Y679</accession>
<dbReference type="AlphaFoldDB" id="A0A8H7Y679"/>
<gene>
    <name evidence="2" type="ORF">JR316_001242</name>
</gene>
<dbReference type="InterPro" id="IPR006575">
    <property type="entry name" value="RWD_dom"/>
</dbReference>
<dbReference type="SUPFAM" id="SSF57850">
    <property type="entry name" value="RING/U-box"/>
    <property type="match status" value="1"/>
</dbReference>
<dbReference type="Gene3D" id="1.20.120.1750">
    <property type="match status" value="1"/>
</dbReference>
<dbReference type="SUPFAM" id="SSF54495">
    <property type="entry name" value="UBC-like"/>
    <property type="match status" value="1"/>
</dbReference>
<feature type="domain" description="RWD" evidence="1">
    <location>
        <begin position="33"/>
        <end position="119"/>
    </location>
</feature>
<evidence type="ECO:0000313" key="2">
    <source>
        <dbReference type="EMBL" id="KAG5174580.1"/>
    </source>
</evidence>
<dbReference type="CDD" id="cd23820">
    <property type="entry name" value="RWD_RNF14"/>
    <property type="match status" value="1"/>
</dbReference>
<organism evidence="2">
    <name type="scientific">Psilocybe cubensis</name>
    <name type="common">Psychedelic mushroom</name>
    <name type="synonym">Stropharia cubensis</name>
    <dbReference type="NCBI Taxonomy" id="181762"/>
    <lineage>
        <taxon>Eukaryota</taxon>
        <taxon>Fungi</taxon>
        <taxon>Dikarya</taxon>
        <taxon>Basidiomycota</taxon>
        <taxon>Agaricomycotina</taxon>
        <taxon>Agaricomycetes</taxon>
        <taxon>Agaricomycetidae</taxon>
        <taxon>Agaricales</taxon>
        <taxon>Agaricineae</taxon>
        <taxon>Strophariaceae</taxon>
        <taxon>Psilocybe</taxon>
    </lineage>
</organism>
<sequence>MKNLKFCSRKLDNTLKLEISIEFDSPRVVNVFDANSSASPSSSPTTSRRKSEGLSLSVLPPVVLQISLPPSYPLYTPPDILSVQVSLKWFSNVEDIKDALFKLYSSGETVLYNWIEYLRNGGFLADLHALSPDDGLSVESNNHALCSSSMSESGIPTERRRSGHWVGTIQAVWRMFIQFLRPVQKYMEYLAAEEDSVERRTIELRYGRSFVLRLVAQHEQDQATEQWISSSTTLCPGCESPVQKSEGCNHMQQAFLLSLRRSPGLKVTIQSLFERRESMLQETL</sequence>
<evidence type="ECO:0000259" key="1">
    <source>
        <dbReference type="Pfam" id="PF05773"/>
    </source>
</evidence>
<dbReference type="EMBL" id="JAFIQS010000001">
    <property type="protein sequence ID" value="KAG5174580.1"/>
    <property type="molecule type" value="Genomic_DNA"/>
</dbReference>
<name>A0A8H7Y679_PSICU</name>
<proteinExistence type="predicted"/>
<dbReference type="InterPro" id="IPR016135">
    <property type="entry name" value="UBQ-conjugating_enzyme/RWD"/>
</dbReference>
<dbReference type="OrthoDB" id="1431934at2759"/>
<reference evidence="2" key="1">
    <citation type="submission" date="2021-02" db="EMBL/GenBank/DDBJ databases">
        <title>Psilocybe cubensis genome.</title>
        <authorList>
            <person name="Mckernan K.J."/>
            <person name="Crawford S."/>
            <person name="Trippe A."/>
            <person name="Kane L.T."/>
            <person name="Mclaughlin S."/>
        </authorList>
    </citation>
    <scope>NUCLEOTIDE SEQUENCE [LARGE SCALE GENOMIC DNA]</scope>
    <source>
        <strain evidence="2">MGC-MH-2018</strain>
    </source>
</reference>